<evidence type="ECO:0000256" key="4">
    <source>
        <dbReference type="ARBA" id="ARBA00022989"/>
    </source>
</evidence>
<gene>
    <name evidence="7" type="ORF">ACETWP_10610</name>
</gene>
<evidence type="ECO:0000256" key="2">
    <source>
        <dbReference type="ARBA" id="ARBA00022475"/>
    </source>
</evidence>
<dbReference type="RefSeq" id="WP_373972209.1">
    <property type="nucleotide sequence ID" value="NZ_JBHDLJ010000007.1"/>
</dbReference>
<name>A0ABV4UN04_9MICC</name>
<evidence type="ECO:0000256" key="3">
    <source>
        <dbReference type="ARBA" id="ARBA00022692"/>
    </source>
</evidence>
<feature type="transmembrane region" description="Helical" evidence="6">
    <location>
        <begin position="40"/>
        <end position="63"/>
    </location>
</feature>
<keyword evidence="4 6" id="KW-1133">Transmembrane helix</keyword>
<evidence type="ECO:0000256" key="6">
    <source>
        <dbReference type="SAM" id="Phobius"/>
    </source>
</evidence>
<dbReference type="InterPro" id="IPR001123">
    <property type="entry name" value="LeuE-type"/>
</dbReference>
<dbReference type="Proteomes" id="UP001575652">
    <property type="component" value="Unassembled WGS sequence"/>
</dbReference>
<organism evidence="7 8">
    <name type="scientific">Arthrobacter halodurans</name>
    <dbReference type="NCBI Taxonomy" id="516699"/>
    <lineage>
        <taxon>Bacteria</taxon>
        <taxon>Bacillati</taxon>
        <taxon>Actinomycetota</taxon>
        <taxon>Actinomycetes</taxon>
        <taxon>Micrococcales</taxon>
        <taxon>Micrococcaceae</taxon>
        <taxon>Arthrobacter</taxon>
    </lineage>
</organism>
<keyword evidence="3 6" id="KW-0812">Transmembrane</keyword>
<dbReference type="PANTHER" id="PTHR30086">
    <property type="entry name" value="ARGININE EXPORTER PROTEIN ARGO"/>
    <property type="match status" value="1"/>
</dbReference>
<evidence type="ECO:0000256" key="5">
    <source>
        <dbReference type="ARBA" id="ARBA00023136"/>
    </source>
</evidence>
<feature type="transmembrane region" description="Helical" evidence="6">
    <location>
        <begin position="6"/>
        <end position="28"/>
    </location>
</feature>
<keyword evidence="2" id="KW-1003">Cell membrane</keyword>
<dbReference type="PANTHER" id="PTHR30086:SF20">
    <property type="entry name" value="ARGININE EXPORTER PROTEIN ARGO-RELATED"/>
    <property type="match status" value="1"/>
</dbReference>
<evidence type="ECO:0000256" key="1">
    <source>
        <dbReference type="ARBA" id="ARBA00004651"/>
    </source>
</evidence>
<evidence type="ECO:0000313" key="7">
    <source>
        <dbReference type="EMBL" id="MFB0835039.1"/>
    </source>
</evidence>
<protein>
    <submittedName>
        <fullName evidence="7">LysE/ArgO family amino acid transporter</fullName>
    </submittedName>
</protein>
<keyword evidence="5 6" id="KW-0472">Membrane</keyword>
<comment type="subcellular location">
    <subcellularLocation>
        <location evidence="1">Cell membrane</location>
        <topology evidence="1">Multi-pass membrane protein</topology>
    </subcellularLocation>
</comment>
<dbReference type="EMBL" id="JBHDLJ010000007">
    <property type="protein sequence ID" value="MFB0835039.1"/>
    <property type="molecule type" value="Genomic_DNA"/>
</dbReference>
<proteinExistence type="predicted"/>
<keyword evidence="8" id="KW-1185">Reference proteome</keyword>
<evidence type="ECO:0000313" key="8">
    <source>
        <dbReference type="Proteomes" id="UP001575652"/>
    </source>
</evidence>
<accession>A0ABV4UN04</accession>
<feature type="transmembrane region" description="Helical" evidence="6">
    <location>
        <begin position="69"/>
        <end position="90"/>
    </location>
</feature>
<dbReference type="Pfam" id="PF01810">
    <property type="entry name" value="LysE"/>
    <property type="match status" value="1"/>
</dbReference>
<feature type="transmembrane region" description="Helical" evidence="6">
    <location>
        <begin position="188"/>
        <end position="212"/>
    </location>
</feature>
<sequence length="214" mass="21318">MSLFSAAVAGFGTGLSLIAAIGAQNAFVLRQGIQRRHVGAVVAVCVLSDAALILAGTAGMGALVETAPWALTAARIGGAVFLAAYAALALRRSLRPAALTVDASAAGPGGRSAGRGPLAAAVLTCLALTWLNPHVYLDTVVLLGSVAATHGDGGRWRFAAGAVAASVVWFVAIGYGARVLRGLFARPVAWRVLDAVVAAVMLALAASLVAGIPG</sequence>
<feature type="transmembrane region" description="Helical" evidence="6">
    <location>
        <begin position="156"/>
        <end position="176"/>
    </location>
</feature>
<reference evidence="7 8" key="1">
    <citation type="submission" date="2024-09" db="EMBL/GenBank/DDBJ databases">
        <authorList>
            <person name="Salinas-Garcia M.A."/>
            <person name="Prieme A."/>
        </authorList>
    </citation>
    <scope>NUCLEOTIDE SEQUENCE [LARGE SCALE GENOMIC DNA]</scope>
    <source>
        <strain evidence="7 8">DSM 21081</strain>
    </source>
</reference>
<comment type="caution">
    <text evidence="7">The sequence shown here is derived from an EMBL/GenBank/DDBJ whole genome shotgun (WGS) entry which is preliminary data.</text>
</comment>